<name>A0A239BCV0_9PSED</name>
<evidence type="ECO:0000256" key="12">
    <source>
        <dbReference type="RuleBase" id="RU003682"/>
    </source>
</evidence>
<comment type="catalytic activity">
    <reaction evidence="11">
        <text>L-arginine + 2-oxoglutarate + O2 = guanidine + L-glutamate 5-semialdehyde + succinate + CO2</text>
        <dbReference type="Rhea" id="RHEA:31535"/>
        <dbReference type="ChEBI" id="CHEBI:15379"/>
        <dbReference type="ChEBI" id="CHEBI:16526"/>
        <dbReference type="ChEBI" id="CHEBI:16810"/>
        <dbReference type="ChEBI" id="CHEBI:30031"/>
        <dbReference type="ChEBI" id="CHEBI:30087"/>
        <dbReference type="ChEBI" id="CHEBI:32682"/>
        <dbReference type="ChEBI" id="CHEBI:58066"/>
        <dbReference type="EC" id="1.14.20.7"/>
    </reaction>
</comment>
<dbReference type="GO" id="GO:0046872">
    <property type="term" value="F:metal ion binding"/>
    <property type="evidence" value="ECO:0007669"/>
    <property type="project" value="UniProtKB-KW"/>
</dbReference>
<dbReference type="InterPro" id="IPR050231">
    <property type="entry name" value="Iron_ascorbate_oxido_reductase"/>
</dbReference>
<feature type="domain" description="Fe2OG dioxygenase" evidence="13">
    <location>
        <begin position="178"/>
        <end position="279"/>
    </location>
</feature>
<dbReference type="PRINTS" id="PR00682">
    <property type="entry name" value="IPNSYNTHASE"/>
</dbReference>
<reference evidence="15" key="1">
    <citation type="submission" date="2017-06" db="EMBL/GenBank/DDBJ databases">
        <authorList>
            <person name="Varghese N."/>
            <person name="Submissions S."/>
        </authorList>
    </citation>
    <scope>NUCLEOTIDE SEQUENCE [LARGE SCALE GENOMIC DNA]</scope>
    <source>
        <strain evidence="15">DSM 22348</strain>
    </source>
</reference>
<evidence type="ECO:0000256" key="8">
    <source>
        <dbReference type="ARBA" id="ARBA00031011"/>
    </source>
</evidence>
<dbReference type="Proteomes" id="UP000198407">
    <property type="component" value="Unassembled WGS sequence"/>
</dbReference>
<protein>
    <recommendedName>
        <fullName evidence="6">2-oxoglutarate-dependent ethylene/succinate-forming enzyme</fullName>
        <ecNumber evidence="5">1.13.12.19</ecNumber>
        <ecNumber evidence="4">1.14.20.7</ecNumber>
    </recommendedName>
    <alternativeName>
        <fullName evidence="8">2-oxoglutarate dioxygenase (ethylene-forming)</fullName>
    </alternativeName>
    <alternativeName>
        <fullName evidence="9">2-oxoglutarate/L-arginine monooxygenase/decarboxylase (succinate-forming)</fullName>
    </alternativeName>
</protein>
<dbReference type="PANTHER" id="PTHR47990">
    <property type="entry name" value="2-OXOGLUTARATE (2OG) AND FE(II)-DEPENDENT OXYGENASE SUPERFAMILY PROTEIN-RELATED"/>
    <property type="match status" value="1"/>
</dbReference>
<evidence type="ECO:0000256" key="6">
    <source>
        <dbReference type="ARBA" id="ARBA00019045"/>
    </source>
</evidence>
<comment type="catalytic activity">
    <reaction evidence="10">
        <text>2-oxoglutarate + O2 + 2 H(+) = ethene + 3 CO2 + H2O</text>
        <dbReference type="Rhea" id="RHEA:31523"/>
        <dbReference type="ChEBI" id="CHEBI:15377"/>
        <dbReference type="ChEBI" id="CHEBI:15378"/>
        <dbReference type="ChEBI" id="CHEBI:15379"/>
        <dbReference type="ChEBI" id="CHEBI:16526"/>
        <dbReference type="ChEBI" id="CHEBI:16810"/>
        <dbReference type="ChEBI" id="CHEBI:18153"/>
        <dbReference type="EC" id="1.13.12.19"/>
    </reaction>
</comment>
<dbReference type="SUPFAM" id="SSF51197">
    <property type="entry name" value="Clavaminate synthase-like"/>
    <property type="match status" value="1"/>
</dbReference>
<evidence type="ECO:0000256" key="7">
    <source>
        <dbReference type="ARBA" id="ARBA00022666"/>
    </source>
</evidence>
<evidence type="ECO:0000256" key="3">
    <source>
        <dbReference type="ARBA" id="ARBA00011245"/>
    </source>
</evidence>
<keyword evidence="12" id="KW-0408">Iron</keyword>
<evidence type="ECO:0000313" key="15">
    <source>
        <dbReference type="Proteomes" id="UP000198407"/>
    </source>
</evidence>
<evidence type="ECO:0000256" key="5">
    <source>
        <dbReference type="ARBA" id="ARBA00012531"/>
    </source>
</evidence>
<keyword evidence="12" id="KW-0479">Metal-binding</keyword>
<comment type="pathway">
    <text evidence="2">Alkene biosynthesis; ethylene biosynthesis via 2-oxoglutarate.</text>
</comment>
<dbReference type="Gene3D" id="2.60.120.330">
    <property type="entry name" value="B-lactam Antibiotic, Isopenicillin N Synthase, Chain"/>
    <property type="match status" value="1"/>
</dbReference>
<dbReference type="InterPro" id="IPR027443">
    <property type="entry name" value="IPNS-like_sf"/>
</dbReference>
<evidence type="ECO:0000256" key="9">
    <source>
        <dbReference type="ARBA" id="ARBA00031282"/>
    </source>
</evidence>
<dbReference type="STRING" id="1215104.GCA_000730585_04915"/>
<sequence>MSEFRSAASSIPVIDVSALREGREIPKALVMEIDKACREIGFFTIINHGIDAAVIDEVLAQTRAFFDLPQDLKDSVEIHKSPYMRGYFNQGADKSDGILGDVKEGFDMASDLSRDDPYVQAGLPFYGPNAWPEFQPSFKPVMLDYHAQALALGQNLLKVFALALEMPEDYFHDKFVKPMAQLRVLRYPPTPHREGQAIGAGEHTDFGWITMIAQDGAGGLEVKNAAGEWIAVTPIESALVVNVGDLMSLWTNDRYTATIHRVLNNGNQVRYSAAFFMDPDYKAKVTCLPSCISHDNPRKYEPIVAGEYMDRRFLETTTFRDTQEPHRSNEHA</sequence>
<evidence type="ECO:0000256" key="11">
    <source>
        <dbReference type="ARBA" id="ARBA00049359"/>
    </source>
</evidence>
<evidence type="ECO:0000256" key="10">
    <source>
        <dbReference type="ARBA" id="ARBA00047725"/>
    </source>
</evidence>
<keyword evidence="15" id="KW-1185">Reference proteome</keyword>
<evidence type="ECO:0000256" key="4">
    <source>
        <dbReference type="ARBA" id="ARBA00012293"/>
    </source>
</evidence>
<dbReference type="UniPathway" id="UPA00385"/>
<comment type="subunit">
    <text evidence="3">Monomer.</text>
</comment>
<comment type="cofactor">
    <cofactor evidence="1">
        <name>Fe(2+)</name>
        <dbReference type="ChEBI" id="CHEBI:29033"/>
    </cofactor>
</comment>
<dbReference type="InterPro" id="IPR005123">
    <property type="entry name" value="Oxoglu/Fe-dep_dioxygenase_dom"/>
</dbReference>
<keyword evidence="7" id="KW-0266">Ethylene biosynthesis</keyword>
<proteinExistence type="inferred from homology"/>
<dbReference type="PROSITE" id="PS51471">
    <property type="entry name" value="FE2OG_OXY"/>
    <property type="match status" value="1"/>
</dbReference>
<evidence type="ECO:0000313" key="14">
    <source>
        <dbReference type="EMBL" id="SNS05770.1"/>
    </source>
</evidence>
<dbReference type="EMBL" id="FZOL01000002">
    <property type="protein sequence ID" value="SNS05770.1"/>
    <property type="molecule type" value="Genomic_DNA"/>
</dbReference>
<dbReference type="EC" id="1.14.20.7" evidence="4"/>
<comment type="similarity">
    <text evidence="12">Belongs to the iron/ascorbate-dependent oxidoreductase family.</text>
</comment>
<dbReference type="Pfam" id="PF03171">
    <property type="entry name" value="2OG-FeII_Oxy"/>
    <property type="match status" value="1"/>
</dbReference>
<dbReference type="AlphaFoldDB" id="A0A239BCV0"/>
<dbReference type="GO" id="GO:0009693">
    <property type="term" value="P:ethylene biosynthetic process"/>
    <property type="evidence" value="ECO:0007669"/>
    <property type="project" value="UniProtKB-UniPathway"/>
</dbReference>
<gene>
    <name evidence="14" type="ORF">SAMN05444352_102473</name>
</gene>
<evidence type="ECO:0000256" key="1">
    <source>
        <dbReference type="ARBA" id="ARBA00001954"/>
    </source>
</evidence>
<dbReference type="RefSeq" id="WP_042121639.1">
    <property type="nucleotide sequence ID" value="NZ_FZOL01000002.1"/>
</dbReference>
<dbReference type="Pfam" id="PF14226">
    <property type="entry name" value="DIOX_N"/>
    <property type="match status" value="1"/>
</dbReference>
<dbReference type="EC" id="1.13.12.19" evidence="5"/>
<accession>A0A239BCV0</accession>
<keyword evidence="12" id="KW-0560">Oxidoreductase</keyword>
<evidence type="ECO:0000259" key="13">
    <source>
        <dbReference type="PROSITE" id="PS51471"/>
    </source>
</evidence>
<dbReference type="InterPro" id="IPR044861">
    <property type="entry name" value="IPNS-like_FE2OG_OXY"/>
</dbReference>
<organism evidence="14 15">
    <name type="scientific">Pseudomonas japonica</name>
    <dbReference type="NCBI Taxonomy" id="256466"/>
    <lineage>
        <taxon>Bacteria</taxon>
        <taxon>Pseudomonadati</taxon>
        <taxon>Pseudomonadota</taxon>
        <taxon>Gammaproteobacteria</taxon>
        <taxon>Pseudomonadales</taxon>
        <taxon>Pseudomonadaceae</taxon>
        <taxon>Pseudomonas</taxon>
    </lineage>
</organism>
<dbReference type="GO" id="GO:0102276">
    <property type="term" value="F:2-oxoglutarate oxygenase/decarboxylase (ethylene-forming) activity"/>
    <property type="evidence" value="ECO:0007669"/>
    <property type="project" value="UniProtKB-EC"/>
</dbReference>
<dbReference type="InterPro" id="IPR026992">
    <property type="entry name" value="DIOX_N"/>
</dbReference>
<evidence type="ECO:0000256" key="2">
    <source>
        <dbReference type="ARBA" id="ARBA00004767"/>
    </source>
</evidence>